<feature type="domain" description="ABC-type glycine betaine transport system substrate-binding" evidence="2">
    <location>
        <begin position="29"/>
        <end position="304"/>
    </location>
</feature>
<comment type="caution">
    <text evidence="3">The sequence shown here is derived from an EMBL/GenBank/DDBJ whole genome shotgun (WGS) entry which is preliminary data.</text>
</comment>
<name>A0ABS7NLQ4_9RHOB</name>
<dbReference type="Pfam" id="PF04069">
    <property type="entry name" value="OpuAC"/>
    <property type="match status" value="1"/>
</dbReference>
<dbReference type="CDD" id="cd13643">
    <property type="entry name" value="PBP2_BCP_2"/>
    <property type="match status" value="1"/>
</dbReference>
<dbReference type="Proteomes" id="UP000766629">
    <property type="component" value="Unassembled WGS sequence"/>
</dbReference>
<dbReference type="InterPro" id="IPR007210">
    <property type="entry name" value="ABC_Gly_betaine_transp_sub-bd"/>
</dbReference>
<keyword evidence="1" id="KW-0732">Signal</keyword>
<keyword evidence="4" id="KW-1185">Reference proteome</keyword>
<dbReference type="Gene3D" id="3.40.190.10">
    <property type="entry name" value="Periplasmic binding protein-like II"/>
    <property type="match status" value="1"/>
</dbReference>
<proteinExistence type="predicted"/>
<evidence type="ECO:0000313" key="4">
    <source>
        <dbReference type="Proteomes" id="UP000766629"/>
    </source>
</evidence>
<dbReference type="EMBL" id="JAHVJA010000019">
    <property type="protein sequence ID" value="MBY6142128.1"/>
    <property type="molecule type" value="Genomic_DNA"/>
</dbReference>
<sequence>MRKGILCGILMGSTALATMSPAYADSAEPIKIVENNWTSQLVLSRITGALLEKAGYNVEYKPADNQLQFVAIGNGDMHVQVEVWEGTHRTSFQRQLDAGRMIDAGSHDAVTREDWWYPAYMEKTCPGLPDYEALNKCAEAFATPETAPKGRYLGGPIDWEKPDPERIEALGMDFEVVNAGQASTLWAELDAAYRREEPIVLFNWTPNWVEARYDGKFIEFPEHDAKCETDPSWGTNPELTHDCGNPRAGWLKKGVWSGMEEEWPGAYEIIQNVNFTNEHIAQAAAMVDVDGLKPEEAAEQWIKENENVWNAWLN</sequence>
<feature type="chain" id="PRO_5046465725" evidence="1">
    <location>
        <begin position="25"/>
        <end position="314"/>
    </location>
</feature>
<dbReference type="Gene3D" id="3.10.105.10">
    <property type="entry name" value="Dipeptide-binding Protein, Domain 3"/>
    <property type="match status" value="1"/>
</dbReference>
<feature type="signal peptide" evidence="1">
    <location>
        <begin position="1"/>
        <end position="24"/>
    </location>
</feature>
<reference evidence="3 4" key="1">
    <citation type="submission" date="2021-06" db="EMBL/GenBank/DDBJ databases">
        <title>50 bacteria genomes isolated from Dapeng, Shenzhen, China.</title>
        <authorList>
            <person name="Zheng W."/>
            <person name="Yu S."/>
            <person name="Huang Y."/>
        </authorList>
    </citation>
    <scope>NUCLEOTIDE SEQUENCE [LARGE SCALE GENOMIC DNA]</scope>
    <source>
        <strain evidence="3 4">DP1N14-2</strain>
    </source>
</reference>
<evidence type="ECO:0000256" key="1">
    <source>
        <dbReference type="SAM" id="SignalP"/>
    </source>
</evidence>
<organism evidence="3 4">
    <name type="scientific">Leisingera daeponensis</name>
    <dbReference type="NCBI Taxonomy" id="405746"/>
    <lineage>
        <taxon>Bacteria</taxon>
        <taxon>Pseudomonadati</taxon>
        <taxon>Pseudomonadota</taxon>
        <taxon>Alphaproteobacteria</taxon>
        <taxon>Rhodobacterales</taxon>
        <taxon>Roseobacteraceae</taxon>
        <taxon>Leisingera</taxon>
    </lineage>
</organism>
<gene>
    <name evidence="3" type="ORF">KUV26_22060</name>
</gene>
<protein>
    <submittedName>
        <fullName evidence="3">ABC transporter substrate-binding protein</fullName>
    </submittedName>
</protein>
<dbReference type="SUPFAM" id="SSF53850">
    <property type="entry name" value="Periplasmic binding protein-like II"/>
    <property type="match status" value="1"/>
</dbReference>
<accession>A0ABS7NLQ4</accession>
<evidence type="ECO:0000313" key="3">
    <source>
        <dbReference type="EMBL" id="MBY6142128.1"/>
    </source>
</evidence>
<evidence type="ECO:0000259" key="2">
    <source>
        <dbReference type="Pfam" id="PF04069"/>
    </source>
</evidence>
<dbReference type="Gene3D" id="3.40.190.100">
    <property type="entry name" value="Glycine betaine-binding periplasmic protein, domain 2"/>
    <property type="match status" value="1"/>
</dbReference>